<dbReference type="InterPro" id="IPR017585">
    <property type="entry name" value="SAF_FlgA"/>
</dbReference>
<dbReference type="GO" id="GO:0042597">
    <property type="term" value="C:periplasmic space"/>
    <property type="evidence" value="ECO:0007669"/>
    <property type="project" value="UniProtKB-SubCell"/>
</dbReference>
<dbReference type="Proteomes" id="UP000031740">
    <property type="component" value="Unassembled WGS sequence"/>
</dbReference>
<name>A0A072QXC7_BARBA</name>
<keyword evidence="6" id="KW-0282">Flagellum</keyword>
<evidence type="ECO:0000259" key="5">
    <source>
        <dbReference type="SMART" id="SM00858"/>
    </source>
</evidence>
<keyword evidence="3 4" id="KW-0574">Periplasm</keyword>
<dbReference type="HOGENOM" id="CLU_131516_1_0_5"/>
<dbReference type="InterPro" id="IPR013974">
    <property type="entry name" value="SAF"/>
</dbReference>
<reference evidence="6 7" key="1">
    <citation type="submission" date="2013-04" db="EMBL/GenBank/DDBJ databases">
        <title>The Genome Sequence of Bartonella bacilliformis Ver097.</title>
        <authorList>
            <consortium name="The Broad Institute Genomics Platform"/>
            <consortium name="The Broad Institute Genome Sequencing Center for Infectious Disease"/>
            <person name="Feldgarden M."/>
            <person name="Kirby J."/>
            <person name="Birtles R."/>
            <person name="Dasch G."/>
            <person name="Hendrix L."/>
            <person name="Koehler J."/>
            <person name="Walker B."/>
            <person name="Young S.K."/>
            <person name="Zeng Q."/>
            <person name="Gargeya S."/>
            <person name="Fitzgerald M."/>
            <person name="Haas B."/>
            <person name="Abouelleil A."/>
            <person name="Allen A.W."/>
            <person name="Alvarado L."/>
            <person name="Arachchi H.M."/>
            <person name="Berlin A.M."/>
            <person name="Chapman S.B."/>
            <person name="Gainer-Dewar J."/>
            <person name="Goldberg J."/>
            <person name="Griggs A."/>
            <person name="Gujja S."/>
            <person name="Hansen M."/>
            <person name="Howarth C."/>
            <person name="Imamovic A."/>
            <person name="Ireland A."/>
            <person name="Larimer J."/>
            <person name="McCowan C."/>
            <person name="Murphy C."/>
            <person name="Pearson M."/>
            <person name="Poon T.W."/>
            <person name="Priest M."/>
            <person name="Roberts A."/>
            <person name="Saif S."/>
            <person name="Shea T."/>
            <person name="Sisk P."/>
            <person name="Sykes S."/>
            <person name="Wortman J."/>
            <person name="Nusbaum C."/>
            <person name="Birren B."/>
        </authorList>
    </citation>
    <scope>NUCLEOTIDE SEQUENCE [LARGE SCALE GENOMIC DNA]</scope>
    <source>
        <strain evidence="6 7">Ver097</strain>
    </source>
</reference>
<comment type="function">
    <text evidence="4">Involved in the assembly process of the P-ring formation. It may associate with FlgF on the rod constituting a structure essential for the P-ring assembly or may act as a modulator protein for the P-ring assembly.</text>
</comment>
<comment type="caution">
    <text evidence="6">The sequence shown here is derived from an EMBL/GenBank/DDBJ whole genome shotgun (WGS) entry which is preliminary data.</text>
</comment>
<evidence type="ECO:0000313" key="6">
    <source>
        <dbReference type="EMBL" id="KEG18323.1"/>
    </source>
</evidence>
<organism evidence="6 7">
    <name type="scientific">Bartonella bacilliformis Ver097</name>
    <dbReference type="NCBI Taxonomy" id="1293911"/>
    <lineage>
        <taxon>Bacteria</taxon>
        <taxon>Pseudomonadati</taxon>
        <taxon>Pseudomonadota</taxon>
        <taxon>Alphaproteobacteria</taxon>
        <taxon>Hyphomicrobiales</taxon>
        <taxon>Bartonellaceae</taxon>
        <taxon>Bartonella</taxon>
    </lineage>
</organism>
<protein>
    <recommendedName>
        <fullName evidence="4">Flagella basal body P-ring formation protein FlgA</fullName>
    </recommendedName>
</protein>
<dbReference type="RefSeq" id="WP_041849861.1">
    <property type="nucleotide sequence ID" value="NZ_KL503807.1"/>
</dbReference>
<evidence type="ECO:0000313" key="7">
    <source>
        <dbReference type="Proteomes" id="UP000031740"/>
    </source>
</evidence>
<keyword evidence="6" id="KW-0969">Cilium</keyword>
<keyword evidence="4" id="KW-1005">Bacterial flagellum biogenesis</keyword>
<dbReference type="AlphaFoldDB" id="A0A072QXC7"/>
<keyword evidence="6" id="KW-0966">Cell projection</keyword>
<evidence type="ECO:0000256" key="2">
    <source>
        <dbReference type="ARBA" id="ARBA00022729"/>
    </source>
</evidence>
<dbReference type="GO" id="GO:0044780">
    <property type="term" value="P:bacterial-type flagellum assembly"/>
    <property type="evidence" value="ECO:0007669"/>
    <property type="project" value="InterPro"/>
</dbReference>
<dbReference type="EMBL" id="ASIV01000008">
    <property type="protein sequence ID" value="KEG18323.1"/>
    <property type="molecule type" value="Genomic_DNA"/>
</dbReference>
<dbReference type="PANTHER" id="PTHR36307:SF1">
    <property type="entry name" value="FLAGELLA BASAL BODY P-RING FORMATION PROTEIN FLGA"/>
    <property type="match status" value="1"/>
</dbReference>
<dbReference type="PATRIC" id="fig|1293911.3.peg.1212"/>
<dbReference type="InterPro" id="IPR039246">
    <property type="entry name" value="Flagellar_FlgA"/>
</dbReference>
<sequence length="152" mass="16467">MKQLSLLLVNVFFSFCLLTAAYADRVSFLVPERSIYVGQRVSDVGLSEKNFIIKSEASSLYVMDMKQVLNKVATRPLRAGRPIALTALGDPVLIERGQTIKLIFQSDNLQITAIGVVLQSGSLGDVVRVRNADSGRIVMGTVLPNGSVRVGS</sequence>
<gene>
    <name evidence="6" type="ORF">H710_01172</name>
</gene>
<dbReference type="SMART" id="SM00858">
    <property type="entry name" value="SAF"/>
    <property type="match status" value="1"/>
</dbReference>
<proteinExistence type="inferred from homology"/>
<evidence type="ECO:0000256" key="3">
    <source>
        <dbReference type="ARBA" id="ARBA00022764"/>
    </source>
</evidence>
<keyword evidence="2" id="KW-0732">Signal</keyword>
<dbReference type="NCBIfam" id="TIGR03170">
    <property type="entry name" value="flgA_cterm"/>
    <property type="match status" value="1"/>
</dbReference>
<dbReference type="Gene3D" id="2.30.30.760">
    <property type="match status" value="1"/>
</dbReference>
<feature type="domain" description="SAF" evidence="5">
    <location>
        <begin position="26"/>
        <end position="89"/>
    </location>
</feature>
<comment type="similarity">
    <text evidence="4">Belongs to the FlgA family.</text>
</comment>
<accession>A0A072QXC7</accession>
<dbReference type="PANTHER" id="PTHR36307">
    <property type="entry name" value="FLAGELLA BASAL BODY P-RING FORMATION PROTEIN FLGA"/>
    <property type="match status" value="1"/>
</dbReference>
<dbReference type="STRING" id="1293911.H710_01172"/>
<evidence type="ECO:0000256" key="4">
    <source>
        <dbReference type="RuleBase" id="RU362063"/>
    </source>
</evidence>
<evidence type="ECO:0000256" key="1">
    <source>
        <dbReference type="ARBA" id="ARBA00004418"/>
    </source>
</evidence>
<dbReference type="Pfam" id="PF13144">
    <property type="entry name" value="ChapFlgA"/>
    <property type="match status" value="1"/>
</dbReference>
<dbReference type="CDD" id="cd11614">
    <property type="entry name" value="SAF_CpaB_FlgA_like"/>
    <property type="match status" value="1"/>
</dbReference>
<comment type="subcellular location">
    <subcellularLocation>
        <location evidence="1 4">Periplasm</location>
    </subcellularLocation>
</comment>